<evidence type="ECO:0000313" key="4">
    <source>
        <dbReference type="Proteomes" id="UP000480410"/>
    </source>
</evidence>
<protein>
    <submittedName>
        <fullName evidence="3">YdgA family protein</fullName>
    </submittedName>
</protein>
<name>A0A6B3NUW8_9PSED</name>
<keyword evidence="5" id="KW-1185">Reference proteome</keyword>
<reference evidence="4 5" key="1">
    <citation type="submission" date="2020-02" db="EMBL/GenBank/DDBJ databases">
        <title>Broccoli isolated Pseudomonas sp.</title>
        <authorList>
            <person name="Fujikawa T."/>
            <person name="Sawada H."/>
        </authorList>
    </citation>
    <scope>NUCLEOTIDE SEQUENCE [LARGE SCALE GENOMIC DNA]</scope>
    <source>
        <strain evidence="3 5">MAFF212427</strain>
        <strain evidence="2 4">MAFF212428</strain>
    </source>
</reference>
<feature type="chain" id="PRO_5044630425" evidence="1">
    <location>
        <begin position="24"/>
        <end position="496"/>
    </location>
</feature>
<sequence length="496" mass="52991">MKKTLGVVCGLAVAVAAVCTAGAWYTGKQLPGVLEHGVAQSNLQMEKSFKGAGATGRLELVSLEQHLFTSVARYKLTVNTSQLGSDAAALDVTLVDRIEHGPFPWSRVKAFKLMPVMAASNSSIEKDAATADWFALTGDASPVQAQFSMAYDQSYNGTIKVLPIEVVEDTGSFKFAGFTLDMSGDFEGKRLKLDGKMGDVLATIVKAQEPPVRLEFKGANLMADLALTPYDFYEGQADVTLGAMAFTFGPAQTALKIDGMEQRNTYKLTGDKLDAKSSYKVDQVTYDNKVVGSGQIVMAFNRLDVPALQALVAVYEKHMPSLQMAAITGATPEVKLSAEESALIQAQVLKLLEGKPQVALEDLSLKTANGESRFNLTLDLAKPSSTDLPPDQIARETVEKLQSSLLLSKPMIGDLAALQASLQGQDEAQVKQAAMAGEMVGQMALYSKLATLKGNDIIANLHYADGQVAFNGQKMTVEAFVNLVNTSLGGLQQASN</sequence>
<dbReference type="Pfam" id="PF06097">
    <property type="entry name" value="DUF945"/>
    <property type="match status" value="1"/>
</dbReference>
<dbReference type="InterPro" id="IPR010352">
    <property type="entry name" value="DUF945"/>
</dbReference>
<dbReference type="EMBL" id="JAAHBU010000320">
    <property type="protein sequence ID" value="NER65756.1"/>
    <property type="molecule type" value="Genomic_DNA"/>
</dbReference>
<evidence type="ECO:0000313" key="2">
    <source>
        <dbReference type="EMBL" id="NER59810.1"/>
    </source>
</evidence>
<proteinExistence type="predicted"/>
<comment type="caution">
    <text evidence="3">The sequence shown here is derived from an EMBL/GenBank/DDBJ whole genome shotgun (WGS) entry which is preliminary data.</text>
</comment>
<dbReference type="Proteomes" id="UP000482634">
    <property type="component" value="Unassembled WGS sequence"/>
</dbReference>
<accession>A0A6B3NUW8</accession>
<evidence type="ECO:0000256" key="1">
    <source>
        <dbReference type="SAM" id="SignalP"/>
    </source>
</evidence>
<dbReference type="AlphaFoldDB" id="A0A6B3NUW8"/>
<dbReference type="RefSeq" id="WP_163948615.1">
    <property type="nucleotide sequence ID" value="NZ_JAAHBU010000320.1"/>
</dbReference>
<feature type="signal peptide" evidence="1">
    <location>
        <begin position="1"/>
        <end position="23"/>
    </location>
</feature>
<evidence type="ECO:0000313" key="3">
    <source>
        <dbReference type="EMBL" id="NER65756.1"/>
    </source>
</evidence>
<gene>
    <name evidence="2" type="ORF">G3435_07075</name>
    <name evidence="3" type="ORF">G3436_20165</name>
</gene>
<dbReference type="EMBL" id="JAAHBV010000129">
    <property type="protein sequence ID" value="NER59810.1"/>
    <property type="molecule type" value="Genomic_DNA"/>
</dbReference>
<dbReference type="Proteomes" id="UP000480410">
    <property type="component" value="Unassembled WGS sequence"/>
</dbReference>
<evidence type="ECO:0000313" key="5">
    <source>
        <dbReference type="Proteomes" id="UP000482634"/>
    </source>
</evidence>
<keyword evidence="1" id="KW-0732">Signal</keyword>
<organism evidence="3 5">
    <name type="scientific">Pseudomonas brassicae</name>
    <dbReference type="NCBI Taxonomy" id="2708063"/>
    <lineage>
        <taxon>Bacteria</taxon>
        <taxon>Pseudomonadati</taxon>
        <taxon>Pseudomonadota</taxon>
        <taxon>Gammaproteobacteria</taxon>
        <taxon>Pseudomonadales</taxon>
        <taxon>Pseudomonadaceae</taxon>
        <taxon>Pseudomonas</taxon>
    </lineage>
</organism>
<accession>A0A6M0D1X9</accession>